<feature type="transmembrane region" description="Helical" evidence="2">
    <location>
        <begin position="73"/>
        <end position="92"/>
    </location>
</feature>
<protein>
    <submittedName>
        <fullName evidence="3">Uncharacterized protein</fullName>
    </submittedName>
</protein>
<evidence type="ECO:0000313" key="4">
    <source>
        <dbReference type="Proteomes" id="UP000799428"/>
    </source>
</evidence>
<keyword evidence="4" id="KW-1185">Reference proteome</keyword>
<keyword evidence="2" id="KW-0812">Transmembrane</keyword>
<proteinExistence type="predicted"/>
<evidence type="ECO:0000256" key="1">
    <source>
        <dbReference type="SAM" id="MobiDB-lite"/>
    </source>
</evidence>
<dbReference type="EMBL" id="MU005765">
    <property type="protein sequence ID" value="KAF2714060.1"/>
    <property type="molecule type" value="Genomic_DNA"/>
</dbReference>
<feature type="transmembrane region" description="Helical" evidence="2">
    <location>
        <begin position="7"/>
        <end position="29"/>
    </location>
</feature>
<organism evidence="3 4">
    <name type="scientific">Pleomassaria siparia CBS 279.74</name>
    <dbReference type="NCBI Taxonomy" id="1314801"/>
    <lineage>
        <taxon>Eukaryota</taxon>
        <taxon>Fungi</taxon>
        <taxon>Dikarya</taxon>
        <taxon>Ascomycota</taxon>
        <taxon>Pezizomycotina</taxon>
        <taxon>Dothideomycetes</taxon>
        <taxon>Pleosporomycetidae</taxon>
        <taxon>Pleosporales</taxon>
        <taxon>Pleomassariaceae</taxon>
        <taxon>Pleomassaria</taxon>
    </lineage>
</organism>
<accession>A0A6G1KMM9</accession>
<sequence>MSSCRTCLVFTVRSLQVACALTVIAIGAWTNHIITSLREHLNELLDQVLDEDSTIEDLLERFFNSILQTPKRVWFAVAAGTWAICAVILLAVYRKYAKSPSRRILISIEFLTCLMMLGAFVSVTTFAVELLPMCILVDAIPPLVTVVRVCPASKAWVASLTLGLVLFIITLIGVIVQECCSGQRKREKAARRSTSLPTITSLNAKHGYAYHVTPVSPMSPAVRQNPQRQSYFSQQQQGYSEVSISSGNPPYPTPTNHVQHDRFVAKEWPRSSQLDGGKSSRQSQAYIGHGQSQAMPFNRYYEM</sequence>
<evidence type="ECO:0000313" key="3">
    <source>
        <dbReference type="EMBL" id="KAF2714060.1"/>
    </source>
</evidence>
<evidence type="ECO:0000256" key="2">
    <source>
        <dbReference type="SAM" id="Phobius"/>
    </source>
</evidence>
<dbReference type="AlphaFoldDB" id="A0A6G1KMM9"/>
<feature type="region of interest" description="Disordered" evidence="1">
    <location>
        <begin position="268"/>
        <end position="291"/>
    </location>
</feature>
<feature type="transmembrane region" description="Helical" evidence="2">
    <location>
        <begin position="156"/>
        <end position="176"/>
    </location>
</feature>
<dbReference type="Proteomes" id="UP000799428">
    <property type="component" value="Unassembled WGS sequence"/>
</dbReference>
<name>A0A6G1KMM9_9PLEO</name>
<feature type="transmembrane region" description="Helical" evidence="2">
    <location>
        <begin position="104"/>
        <end position="124"/>
    </location>
</feature>
<keyword evidence="2" id="KW-1133">Transmembrane helix</keyword>
<keyword evidence="2" id="KW-0472">Membrane</keyword>
<feature type="compositionally biased region" description="Polar residues" evidence="1">
    <location>
        <begin position="270"/>
        <end position="291"/>
    </location>
</feature>
<dbReference type="OrthoDB" id="3943745at2759"/>
<gene>
    <name evidence="3" type="ORF">K504DRAFT_425202</name>
</gene>
<reference evidence="3" key="1">
    <citation type="journal article" date="2020" name="Stud. Mycol.">
        <title>101 Dothideomycetes genomes: a test case for predicting lifestyles and emergence of pathogens.</title>
        <authorList>
            <person name="Haridas S."/>
            <person name="Albert R."/>
            <person name="Binder M."/>
            <person name="Bloem J."/>
            <person name="Labutti K."/>
            <person name="Salamov A."/>
            <person name="Andreopoulos B."/>
            <person name="Baker S."/>
            <person name="Barry K."/>
            <person name="Bills G."/>
            <person name="Bluhm B."/>
            <person name="Cannon C."/>
            <person name="Castanera R."/>
            <person name="Culley D."/>
            <person name="Daum C."/>
            <person name="Ezra D."/>
            <person name="Gonzalez J."/>
            <person name="Henrissat B."/>
            <person name="Kuo A."/>
            <person name="Liang C."/>
            <person name="Lipzen A."/>
            <person name="Lutzoni F."/>
            <person name="Magnuson J."/>
            <person name="Mondo S."/>
            <person name="Nolan M."/>
            <person name="Ohm R."/>
            <person name="Pangilinan J."/>
            <person name="Park H.-J."/>
            <person name="Ramirez L."/>
            <person name="Alfaro M."/>
            <person name="Sun H."/>
            <person name="Tritt A."/>
            <person name="Yoshinaga Y."/>
            <person name="Zwiers L.-H."/>
            <person name="Turgeon B."/>
            <person name="Goodwin S."/>
            <person name="Spatafora J."/>
            <person name="Crous P."/>
            <person name="Grigoriev I."/>
        </authorList>
    </citation>
    <scope>NUCLEOTIDE SEQUENCE</scope>
    <source>
        <strain evidence="3">CBS 279.74</strain>
    </source>
</reference>